<dbReference type="AlphaFoldDB" id="A0A5C5UAT2"/>
<dbReference type="EMBL" id="VOHM01000023">
    <property type="protein sequence ID" value="TWT23068.1"/>
    <property type="molecule type" value="Genomic_DNA"/>
</dbReference>
<evidence type="ECO:0000313" key="2">
    <source>
        <dbReference type="Proteomes" id="UP000320791"/>
    </source>
</evidence>
<accession>A0A5C5UAT2</accession>
<gene>
    <name evidence="1" type="ORF">FRX94_10045</name>
</gene>
<dbReference type="Gene3D" id="3.10.450.50">
    <property type="match status" value="1"/>
</dbReference>
<comment type="caution">
    <text evidence="1">The sequence shown here is derived from an EMBL/GenBank/DDBJ whole genome shotgun (WGS) entry which is preliminary data.</text>
</comment>
<evidence type="ECO:0000313" key="1">
    <source>
        <dbReference type="EMBL" id="TWT23068.1"/>
    </source>
</evidence>
<name>A0A5C5UAT2_9CORY</name>
<dbReference type="SUPFAM" id="SSF54427">
    <property type="entry name" value="NTF2-like"/>
    <property type="match status" value="1"/>
</dbReference>
<dbReference type="Proteomes" id="UP000320791">
    <property type="component" value="Unassembled WGS sequence"/>
</dbReference>
<proteinExistence type="predicted"/>
<protein>
    <submittedName>
        <fullName evidence="1">Nuclear transport factor 2 family protein</fullName>
    </submittedName>
</protein>
<reference evidence="1 2" key="1">
    <citation type="submission" date="2019-08" db="EMBL/GenBank/DDBJ databases">
        <authorList>
            <person name="Lei W."/>
        </authorList>
    </citation>
    <scope>NUCLEOTIDE SEQUENCE [LARGE SCALE GENOMIC DNA]</scope>
    <source>
        <strain evidence="1 2">CCUG 58627</strain>
    </source>
</reference>
<dbReference type="OrthoDB" id="8602165at2"/>
<keyword evidence="2" id="KW-1185">Reference proteome</keyword>
<organism evidence="1 2">
    <name type="scientific">Corynebacterium canis</name>
    <dbReference type="NCBI Taxonomy" id="679663"/>
    <lineage>
        <taxon>Bacteria</taxon>
        <taxon>Bacillati</taxon>
        <taxon>Actinomycetota</taxon>
        <taxon>Actinomycetes</taxon>
        <taxon>Mycobacteriales</taxon>
        <taxon>Corynebacteriaceae</taxon>
        <taxon>Corynebacterium</taxon>
    </lineage>
</organism>
<dbReference type="InterPro" id="IPR032710">
    <property type="entry name" value="NTF2-like_dom_sf"/>
</dbReference>
<dbReference type="RefSeq" id="WP_146325155.1">
    <property type="nucleotide sequence ID" value="NZ_BAABLR010000068.1"/>
</dbReference>
<sequence>MSENVELDQELVQTVTKLIDDGCNFRVEELQDAYARDLQTVMIQPKNQTVRFDYDQNMAFFKAGREKGSKPIKTDVEIVVADVHDGLGFVVGTRTMEPGGGRFKSVFNLMLRKNEEGKWQVFREQAIIARK</sequence>